<organism evidence="4 5">
    <name type="scientific">Pyrenophora seminiperda CCB06</name>
    <dbReference type="NCBI Taxonomy" id="1302712"/>
    <lineage>
        <taxon>Eukaryota</taxon>
        <taxon>Fungi</taxon>
        <taxon>Dikarya</taxon>
        <taxon>Ascomycota</taxon>
        <taxon>Pezizomycotina</taxon>
        <taxon>Dothideomycetes</taxon>
        <taxon>Pleosporomycetidae</taxon>
        <taxon>Pleosporales</taxon>
        <taxon>Pleosporineae</taxon>
        <taxon>Pleosporaceae</taxon>
        <taxon>Pyrenophora</taxon>
    </lineage>
</organism>
<keyword evidence="5" id="KW-1185">Reference proteome</keyword>
<keyword evidence="1" id="KW-0195">Cyclin</keyword>
<dbReference type="AlphaFoldDB" id="A0A3M7M5G8"/>
<dbReference type="InterPro" id="IPR031658">
    <property type="entry name" value="Cyclin_C_2"/>
</dbReference>
<name>A0A3M7M5G8_9PLEO</name>
<evidence type="ECO:0000259" key="3">
    <source>
        <dbReference type="Pfam" id="PF16899"/>
    </source>
</evidence>
<dbReference type="InterPro" id="IPR036915">
    <property type="entry name" value="Cyclin-like_sf"/>
</dbReference>
<dbReference type="Gene3D" id="1.10.472.10">
    <property type="entry name" value="Cyclin-like"/>
    <property type="match status" value="1"/>
</dbReference>
<proteinExistence type="predicted"/>
<gene>
    <name evidence="4" type="ORF">GMOD_00010276</name>
</gene>
<dbReference type="SUPFAM" id="SSF47954">
    <property type="entry name" value="Cyclin-like"/>
    <property type="match status" value="1"/>
</dbReference>
<evidence type="ECO:0000256" key="1">
    <source>
        <dbReference type="ARBA" id="ARBA00023127"/>
    </source>
</evidence>
<sequence>MTYHVNTILRTIMFMTTKVELFPIHVSQYAEGAGRNVTSEDVLAPEYIIMQGLRYNLDVRHPFRGIKAGHMEMLEMAHGKYQGPDMSMSAKELQSKMLQLPSKPGAPAIKIPEKKLEERIHAAYATASTTLRTIALLTDAYFLYTPSQIWLAAHLLADEPLTLFFLATKISPNAPPLPQTPRHPTRLRPPDIVPPPLP</sequence>
<evidence type="ECO:0000256" key="2">
    <source>
        <dbReference type="SAM" id="MobiDB-lite"/>
    </source>
</evidence>
<feature type="domain" description="Cyclin C-terminal" evidence="3">
    <location>
        <begin position="61"/>
        <end position="172"/>
    </location>
</feature>
<dbReference type="OrthoDB" id="340962at2759"/>
<protein>
    <submittedName>
        <fullName evidence="4">Cyclin ccl1</fullName>
    </submittedName>
</protein>
<dbReference type="Pfam" id="PF16899">
    <property type="entry name" value="Cyclin_C_2"/>
    <property type="match status" value="1"/>
</dbReference>
<reference evidence="4 5" key="1">
    <citation type="journal article" date="2014" name="PLoS ONE">
        <title>De novo Genome Assembly of the Fungal Plant Pathogen Pyrenophora semeniperda.</title>
        <authorList>
            <person name="Soliai M.M."/>
            <person name="Meyer S.E."/>
            <person name="Udall J.A."/>
            <person name="Elzinga D.E."/>
            <person name="Hermansen R.A."/>
            <person name="Bodily P.M."/>
            <person name="Hart A.A."/>
            <person name="Coleman C.E."/>
        </authorList>
    </citation>
    <scope>NUCLEOTIDE SEQUENCE [LARGE SCALE GENOMIC DNA]</scope>
    <source>
        <strain evidence="4 5">CCB06</strain>
        <tissue evidence="4">Mycelium</tissue>
    </source>
</reference>
<dbReference type="Proteomes" id="UP000265663">
    <property type="component" value="Unassembled WGS sequence"/>
</dbReference>
<evidence type="ECO:0000313" key="4">
    <source>
        <dbReference type="EMBL" id="RMZ69708.1"/>
    </source>
</evidence>
<accession>A0A3M7M5G8</accession>
<dbReference type="EMBL" id="KE747821">
    <property type="protein sequence ID" value="RMZ69708.1"/>
    <property type="molecule type" value="Genomic_DNA"/>
</dbReference>
<feature type="region of interest" description="Disordered" evidence="2">
    <location>
        <begin position="174"/>
        <end position="198"/>
    </location>
</feature>
<evidence type="ECO:0000313" key="5">
    <source>
        <dbReference type="Proteomes" id="UP000265663"/>
    </source>
</evidence>